<feature type="domain" description="tRNA-specific 2-thiouridylase MnmA-like C-terminal" evidence="8">
    <location>
        <begin position="277"/>
        <end position="347"/>
    </location>
</feature>
<evidence type="ECO:0000256" key="1">
    <source>
        <dbReference type="ARBA" id="ARBA00022555"/>
    </source>
</evidence>
<evidence type="ECO:0000256" key="4">
    <source>
        <dbReference type="ARBA" id="ARBA00022741"/>
    </source>
</evidence>
<dbReference type="CDD" id="cd01998">
    <property type="entry name" value="MnmA_TRMU-like"/>
    <property type="match status" value="1"/>
</dbReference>
<keyword evidence="6" id="KW-0694">RNA-binding</keyword>
<keyword evidence="5" id="KW-0067">ATP-binding</keyword>
<dbReference type="SUPFAM" id="SSF52402">
    <property type="entry name" value="Adenine nucleotide alpha hydrolases-like"/>
    <property type="match status" value="1"/>
</dbReference>
<keyword evidence="1" id="KW-0820">tRNA-binding</keyword>
<accession>A0A381NFL2</accession>
<sequence length="357" mass="38880">MSGGVDSSVAAALLVQQGYDVVGATMKTFCYSGSEVSSKTCCGLDGIADARRVSDTLGIPHYVFDVEEDFTREVIDDFVSEYARGRTPNPCVRCNSNTKFKDLMKRGRTLGCDGIASGHYVRIDHSNIDSPALYRGVDTSKDQSYFLWGIPTEMLPLLHFPLGDLTKQEVREQARALGLVTADKPESQEICFVPTGDYRDLLEKRLEARHPALEPGRIIRLDGEVLGEHSGYANFTVGQRKGLGGGFGEPLYVIEIRADSREVVVGTAEEGGSPSVEISELNWQATRPPNGSPIRVQIRYRTPAVSATVHSMDGPFTLVFDEPQQAVTPGQSAVFFEGERVLGGGRIERALVATKAC</sequence>
<dbReference type="EMBL" id="UINC01000326">
    <property type="protein sequence ID" value="SUZ53331.1"/>
    <property type="molecule type" value="Genomic_DNA"/>
</dbReference>
<dbReference type="Gene3D" id="2.30.30.280">
    <property type="entry name" value="Adenine nucleotide alpha hydrolases-like domains"/>
    <property type="match status" value="1"/>
</dbReference>
<dbReference type="GO" id="GO:0000049">
    <property type="term" value="F:tRNA binding"/>
    <property type="evidence" value="ECO:0007669"/>
    <property type="project" value="UniProtKB-KW"/>
</dbReference>
<dbReference type="Gene3D" id="2.40.30.10">
    <property type="entry name" value="Translation factors"/>
    <property type="match status" value="1"/>
</dbReference>
<proteinExistence type="inferred from homology"/>
<evidence type="ECO:0000313" key="10">
    <source>
        <dbReference type="EMBL" id="SUZ53331.1"/>
    </source>
</evidence>
<dbReference type="Pfam" id="PF03054">
    <property type="entry name" value="tRNA_Me_trans"/>
    <property type="match status" value="1"/>
</dbReference>
<dbReference type="PANTHER" id="PTHR11933">
    <property type="entry name" value="TRNA 5-METHYLAMINOMETHYL-2-THIOURIDYLATE -METHYLTRANSFERASE"/>
    <property type="match status" value="1"/>
</dbReference>
<dbReference type="Pfam" id="PF20259">
    <property type="entry name" value="tRNA_Me_trans_M"/>
    <property type="match status" value="1"/>
</dbReference>
<evidence type="ECO:0000259" key="8">
    <source>
        <dbReference type="Pfam" id="PF20258"/>
    </source>
</evidence>
<evidence type="ECO:0000256" key="6">
    <source>
        <dbReference type="ARBA" id="ARBA00022884"/>
    </source>
</evidence>
<evidence type="ECO:0000259" key="9">
    <source>
        <dbReference type="Pfam" id="PF20259"/>
    </source>
</evidence>
<dbReference type="FunFam" id="2.30.30.280:FF:000001">
    <property type="entry name" value="tRNA-specific 2-thiouridylase MnmA"/>
    <property type="match status" value="1"/>
</dbReference>
<dbReference type="InterPro" id="IPR046884">
    <property type="entry name" value="MnmA-like_central"/>
</dbReference>
<dbReference type="InterPro" id="IPR004506">
    <property type="entry name" value="MnmA-like"/>
</dbReference>
<protein>
    <submittedName>
        <fullName evidence="10">Uncharacterized protein</fullName>
    </submittedName>
</protein>
<keyword evidence="4" id="KW-0547">Nucleotide-binding</keyword>
<dbReference type="NCBIfam" id="NF001138">
    <property type="entry name" value="PRK00143.1"/>
    <property type="match status" value="1"/>
</dbReference>
<dbReference type="Gene3D" id="3.40.50.620">
    <property type="entry name" value="HUPs"/>
    <property type="match status" value="1"/>
</dbReference>
<keyword evidence="7" id="KW-1015">Disulfide bond</keyword>
<keyword evidence="3" id="KW-0819">tRNA processing</keyword>
<dbReference type="Pfam" id="PF20258">
    <property type="entry name" value="tRNA_Me_trans_C"/>
    <property type="match status" value="1"/>
</dbReference>
<name>A0A381NFL2_9ZZZZ</name>
<dbReference type="AlphaFoldDB" id="A0A381NFL2"/>
<dbReference type="InterPro" id="IPR023382">
    <property type="entry name" value="MnmA-like_central_sf"/>
</dbReference>
<organism evidence="10">
    <name type="scientific">marine metagenome</name>
    <dbReference type="NCBI Taxonomy" id="408172"/>
    <lineage>
        <taxon>unclassified sequences</taxon>
        <taxon>metagenomes</taxon>
        <taxon>ecological metagenomes</taxon>
    </lineage>
</organism>
<dbReference type="HAMAP" id="MF_00144">
    <property type="entry name" value="tRNA_thiouridyl_MnmA"/>
    <property type="match status" value="1"/>
</dbReference>
<evidence type="ECO:0000256" key="7">
    <source>
        <dbReference type="ARBA" id="ARBA00023157"/>
    </source>
</evidence>
<dbReference type="InterPro" id="IPR046885">
    <property type="entry name" value="MnmA-like_C"/>
</dbReference>
<dbReference type="InterPro" id="IPR014729">
    <property type="entry name" value="Rossmann-like_a/b/a_fold"/>
</dbReference>
<evidence type="ECO:0000256" key="3">
    <source>
        <dbReference type="ARBA" id="ARBA00022694"/>
    </source>
</evidence>
<dbReference type="NCBIfam" id="TIGR00420">
    <property type="entry name" value="trmU"/>
    <property type="match status" value="1"/>
</dbReference>
<dbReference type="GO" id="GO:0016783">
    <property type="term" value="F:sulfurtransferase activity"/>
    <property type="evidence" value="ECO:0007669"/>
    <property type="project" value="InterPro"/>
</dbReference>
<evidence type="ECO:0000256" key="5">
    <source>
        <dbReference type="ARBA" id="ARBA00022840"/>
    </source>
</evidence>
<evidence type="ECO:0000256" key="2">
    <source>
        <dbReference type="ARBA" id="ARBA00022679"/>
    </source>
</evidence>
<keyword evidence="2" id="KW-0808">Transferase</keyword>
<reference evidence="10" key="1">
    <citation type="submission" date="2018-05" db="EMBL/GenBank/DDBJ databases">
        <authorList>
            <person name="Lanie J.A."/>
            <person name="Ng W.-L."/>
            <person name="Kazmierczak K.M."/>
            <person name="Andrzejewski T.M."/>
            <person name="Davidsen T.M."/>
            <person name="Wayne K.J."/>
            <person name="Tettelin H."/>
            <person name="Glass J.I."/>
            <person name="Rusch D."/>
            <person name="Podicherti R."/>
            <person name="Tsui H.-C.T."/>
            <person name="Winkler M.E."/>
        </authorList>
    </citation>
    <scope>NUCLEOTIDE SEQUENCE</scope>
</reference>
<dbReference type="PANTHER" id="PTHR11933:SF5">
    <property type="entry name" value="MITOCHONDRIAL TRNA-SPECIFIC 2-THIOURIDYLASE 1"/>
    <property type="match status" value="1"/>
</dbReference>
<dbReference type="GO" id="GO:0002143">
    <property type="term" value="P:tRNA wobble position uridine thiolation"/>
    <property type="evidence" value="ECO:0007669"/>
    <property type="project" value="TreeGrafter"/>
</dbReference>
<feature type="domain" description="tRNA-specific 2-thiouridylase MnmA-like central" evidence="9">
    <location>
        <begin position="212"/>
        <end position="266"/>
    </location>
</feature>
<gene>
    <name evidence="10" type="ORF">METZ01_LOCUS6185</name>
</gene>
<dbReference type="GO" id="GO:0005524">
    <property type="term" value="F:ATP binding"/>
    <property type="evidence" value="ECO:0007669"/>
    <property type="project" value="UniProtKB-KW"/>
</dbReference>